<dbReference type="AlphaFoldDB" id="A0A1G8BAH7"/>
<sequence>MSARPSLVRSIPFWILIAGSLAAIGFGLWLTTDKLGVMSATLTDGTATGLEVYVGQVWAIVGGILMATGLIGLALALVLGAVRSLLPAPGVAVVETIAWSDANDTAHDDIVSEPVAVEPAAAAEPVVAFAEPAPAEPTAAEQTAAEPVPAEPTSTARTAAADSEAAPQR</sequence>
<keyword evidence="2" id="KW-0812">Transmembrane</keyword>
<keyword evidence="2" id="KW-0472">Membrane</keyword>
<feature type="transmembrane region" description="Helical" evidence="2">
    <location>
        <begin position="12"/>
        <end position="32"/>
    </location>
</feature>
<dbReference type="Proteomes" id="UP000199009">
    <property type="component" value="Chromosome I"/>
</dbReference>
<dbReference type="EMBL" id="LT629692">
    <property type="protein sequence ID" value="SDH30217.1"/>
    <property type="molecule type" value="Genomic_DNA"/>
</dbReference>
<dbReference type="STRING" id="370764.SAMN04489810_2709"/>
<protein>
    <recommendedName>
        <fullName evidence="5">Dinucleotide-utilizing enzyme</fullName>
    </recommendedName>
</protein>
<dbReference type="RefSeq" id="WP_091491142.1">
    <property type="nucleotide sequence ID" value="NZ_LT629692.1"/>
</dbReference>
<evidence type="ECO:0008006" key="5">
    <source>
        <dbReference type="Google" id="ProtNLM"/>
    </source>
</evidence>
<reference evidence="3 4" key="1">
    <citation type="submission" date="2016-10" db="EMBL/GenBank/DDBJ databases">
        <authorList>
            <person name="de Groot N.N."/>
        </authorList>
    </citation>
    <scope>NUCLEOTIDE SEQUENCE [LARGE SCALE GENOMIC DNA]</scope>
    <source>
        <strain evidence="3 4">DSM 23142</strain>
    </source>
</reference>
<organism evidence="3 4">
    <name type="scientific">Microbacterium pygmaeum</name>
    <dbReference type="NCBI Taxonomy" id="370764"/>
    <lineage>
        <taxon>Bacteria</taxon>
        <taxon>Bacillati</taxon>
        <taxon>Actinomycetota</taxon>
        <taxon>Actinomycetes</taxon>
        <taxon>Micrococcales</taxon>
        <taxon>Microbacteriaceae</taxon>
        <taxon>Microbacterium</taxon>
    </lineage>
</organism>
<dbReference type="OrthoDB" id="5074776at2"/>
<name>A0A1G8BAH7_9MICO</name>
<proteinExistence type="predicted"/>
<evidence type="ECO:0000256" key="1">
    <source>
        <dbReference type="SAM" id="MobiDB-lite"/>
    </source>
</evidence>
<evidence type="ECO:0000313" key="4">
    <source>
        <dbReference type="Proteomes" id="UP000199009"/>
    </source>
</evidence>
<evidence type="ECO:0000256" key="2">
    <source>
        <dbReference type="SAM" id="Phobius"/>
    </source>
</evidence>
<keyword evidence="2" id="KW-1133">Transmembrane helix</keyword>
<keyword evidence="4" id="KW-1185">Reference proteome</keyword>
<accession>A0A1G8BAH7</accession>
<evidence type="ECO:0000313" key="3">
    <source>
        <dbReference type="EMBL" id="SDH30217.1"/>
    </source>
</evidence>
<feature type="transmembrane region" description="Helical" evidence="2">
    <location>
        <begin position="52"/>
        <end position="79"/>
    </location>
</feature>
<feature type="region of interest" description="Disordered" evidence="1">
    <location>
        <begin position="127"/>
        <end position="169"/>
    </location>
</feature>
<gene>
    <name evidence="3" type="ORF">SAMN04489810_2709</name>
</gene>